<reference evidence="3 5" key="2">
    <citation type="journal article" date="2012" name="BMC Genomics">
        <title>A comparative genomics perspective on the genetic content of the alkaliphilic haloarchaeon Natrialba magadii ATCC 43099T.</title>
        <authorList>
            <person name="Siddaramappa S."/>
            <person name="Challacombe J.F."/>
            <person name="Decastro R.E."/>
            <person name="Pfeiffer F."/>
            <person name="Sastre D.E."/>
            <person name="Gimenez M.I."/>
            <person name="Paggi R.A."/>
            <person name="Detter J.C."/>
            <person name="Davenport K.W."/>
            <person name="Goodwin L.A."/>
            <person name="Kyrpides N."/>
            <person name="Tapia R."/>
            <person name="Pitluck S."/>
            <person name="Lucas S."/>
            <person name="Woyke T."/>
            <person name="Maupin-Furlow J.A."/>
        </authorList>
    </citation>
    <scope>NUCLEOTIDE SEQUENCE [LARGE SCALE GENOMIC DNA]</scope>
    <source>
        <strain evidence="3">ATCC 43099</strain>
        <strain evidence="5">ATCC 43099 / DSM 3394 / CCM 3739 / CIP 104546 / IAM 13178 / JCM 8861 / NBRC 102185 / NCIMB 2190 / MS3</strain>
    </source>
</reference>
<dbReference type="eggNOG" id="arCOG02884">
    <property type="taxonomic scope" value="Archaea"/>
</dbReference>
<keyword evidence="1" id="KW-1133">Transmembrane helix</keyword>
<proteinExistence type="predicted"/>
<dbReference type="PATRIC" id="fig|547559.17.peg.2735"/>
<evidence type="ECO:0000313" key="3">
    <source>
        <dbReference type="EMBL" id="ADD06832.1"/>
    </source>
</evidence>
<evidence type="ECO:0000313" key="4">
    <source>
        <dbReference type="EMBL" id="ELY28241.1"/>
    </source>
</evidence>
<dbReference type="Proteomes" id="UP000011543">
    <property type="component" value="Unassembled WGS sequence"/>
</dbReference>
<evidence type="ECO:0000313" key="5">
    <source>
        <dbReference type="Proteomes" id="UP000001879"/>
    </source>
</evidence>
<dbReference type="Pfam" id="PF07760">
    <property type="entry name" value="DUF1616"/>
    <property type="match status" value="1"/>
</dbReference>
<organism evidence="3 5">
    <name type="scientific">Natrialba magadii (strain ATCC 43099 / DSM 3394 / CCM 3739 / CIP 104546 / IAM 13178 / JCM 8861 / NBRC 102185 / NCIMB 2190 / MS3)</name>
    <name type="common">Natronobacterium magadii</name>
    <dbReference type="NCBI Taxonomy" id="547559"/>
    <lineage>
        <taxon>Archaea</taxon>
        <taxon>Methanobacteriati</taxon>
        <taxon>Methanobacteriota</taxon>
        <taxon>Stenosarchaea group</taxon>
        <taxon>Halobacteria</taxon>
        <taxon>Halobacteriales</taxon>
        <taxon>Natrialbaceae</taxon>
        <taxon>Natrialba</taxon>
    </lineage>
</organism>
<dbReference type="EMBL" id="CP001932">
    <property type="protein sequence ID" value="ADD06832.1"/>
    <property type="molecule type" value="Genomic_DNA"/>
</dbReference>
<reference evidence="5" key="1">
    <citation type="submission" date="2010-02" db="EMBL/GenBank/DDBJ databases">
        <title>Complete sequence of chromosome of Natrialba magadii ATCC 43099.</title>
        <authorList>
            <consortium name="US DOE Joint Genome Institute"/>
            <person name="Lucas S."/>
            <person name="Copeland A."/>
            <person name="Lapidus A."/>
            <person name="Cheng J.-F."/>
            <person name="Bruce D."/>
            <person name="Goodwin L."/>
            <person name="Pitluck S."/>
            <person name="Davenport K."/>
            <person name="Saunders E."/>
            <person name="Detter J.C."/>
            <person name="Han C."/>
            <person name="Tapia R."/>
            <person name="Land M."/>
            <person name="Hauser L."/>
            <person name="Kyrpides N."/>
            <person name="Mikhailova N."/>
            <person name="De Castro R.E."/>
            <person name="Maupin-Furlow J.A."/>
            <person name="Woyke T."/>
        </authorList>
    </citation>
    <scope>NUCLEOTIDE SEQUENCE [LARGE SCALE GENOMIC DNA]</scope>
    <source>
        <strain evidence="5">ATCC 43099 / DSM 3394 / CCM 3739 / CIP 104546 / IAM 13178 / JCM 8861 / NBRC 102185 / NCIMB 2190 / MS3</strain>
    </source>
</reference>
<name>D3SSI7_NATMM</name>
<feature type="transmembrane region" description="Helical" evidence="1">
    <location>
        <begin position="174"/>
        <end position="194"/>
    </location>
</feature>
<reference evidence="4 6" key="3">
    <citation type="journal article" date="2014" name="PLoS Genet.">
        <title>Phylogenetically driven sequencing of extremely halophilic archaea reveals strategies for static and dynamic osmo-response.</title>
        <authorList>
            <person name="Becker E.A."/>
            <person name="Seitzer P.M."/>
            <person name="Tritt A."/>
            <person name="Larsen D."/>
            <person name="Krusor M."/>
            <person name="Yao A.I."/>
            <person name="Wu D."/>
            <person name="Madern D."/>
            <person name="Eisen J.A."/>
            <person name="Darling A.E."/>
            <person name="Facciotti M.T."/>
        </authorList>
    </citation>
    <scope>NUCLEOTIDE SEQUENCE [LARGE SCALE GENOMIC DNA]</scope>
    <source>
        <strain evidence="6">ATCC 43099 / DSM 3394 / CCM 3739 / CIP 104546 / IAM 13178 / JCM 8861 / NBRC 102185 / NCIMB 2190 / MS3</strain>
        <strain evidence="4">MS-3</strain>
    </source>
</reference>
<feature type="transmembrane region" description="Helical" evidence="1">
    <location>
        <begin position="6"/>
        <end position="28"/>
    </location>
</feature>
<dbReference type="OrthoDB" id="82282at2157"/>
<dbReference type="KEGG" id="nmg:Nmag_3282"/>
<dbReference type="GeneID" id="8826146"/>
<protein>
    <submittedName>
        <fullName evidence="3">DUF1616 family protein</fullName>
    </submittedName>
</protein>
<dbReference type="EMBL" id="AOHS01000043">
    <property type="protein sequence ID" value="ELY28241.1"/>
    <property type="molecule type" value="Genomic_DNA"/>
</dbReference>
<evidence type="ECO:0000313" key="6">
    <source>
        <dbReference type="Proteomes" id="UP000011543"/>
    </source>
</evidence>
<dbReference type="InterPro" id="IPR011674">
    <property type="entry name" value="DUF1616"/>
</dbReference>
<reference evidence="3" key="4">
    <citation type="submission" date="2016-09" db="EMBL/GenBank/DDBJ databases">
        <authorList>
            <person name="Pfeiffer F."/>
        </authorList>
    </citation>
    <scope>NUCLEOTIDE SEQUENCE</scope>
    <source>
        <strain evidence="3">ATCC 43099</strain>
    </source>
</reference>
<feature type="transmembrane region" description="Helical" evidence="1">
    <location>
        <begin position="35"/>
        <end position="55"/>
    </location>
</feature>
<accession>D3SSI7</accession>
<dbReference type="PaxDb" id="547559-Nmag_3282"/>
<keyword evidence="1" id="KW-0812">Transmembrane</keyword>
<dbReference type="AlphaFoldDB" id="D3SSI7"/>
<evidence type="ECO:0000259" key="2">
    <source>
        <dbReference type="Pfam" id="PF07760"/>
    </source>
</evidence>
<feature type="transmembrane region" description="Helical" evidence="1">
    <location>
        <begin position="89"/>
        <end position="107"/>
    </location>
</feature>
<dbReference type="RefSeq" id="WP_004215949.1">
    <property type="nucleotide sequence ID" value="NC_013922.1"/>
</dbReference>
<feature type="domain" description="DUF1616" evidence="2">
    <location>
        <begin position="13"/>
        <end position="324"/>
    </location>
</feature>
<dbReference type="STRING" id="547559.Nmag_3282"/>
<gene>
    <name evidence="3" type="ordered locus">Nmag_3282</name>
    <name evidence="4" type="ORF">C500_13826</name>
</gene>
<dbReference type="HOGENOM" id="CLU_047794_1_0_2"/>
<sequence>MSDTDWWFLDLAVVIATTGALSIGLFTAISGPVRIALALPLVLFLPGYALVSALFPDEADETYQDFDEEKTGLGNPLLLTRGLEPIERGILSVVFSVAIVPAITLFASATPRGLTLDPVLLGIALTTIILSLIAIVARYRCPPDQRFAPTQTKLSVFFPRFRPNSYSKTNPRPYNIAIVLALGVLLLSAGFAVANPPQHEGYTEFAVETSEVDGDIETMYDAEYTAGEATSLSVSITNQEHSEQSYTTVALLERVDDSGEPAGEAEQLASTSTTIADGDTAEPTLEFTPSMQGDDLQVTLLLYQGEAPAEPDAESAYRVIELPVVVE</sequence>
<evidence type="ECO:0000256" key="1">
    <source>
        <dbReference type="SAM" id="Phobius"/>
    </source>
</evidence>
<keyword evidence="5" id="KW-1185">Reference proteome</keyword>
<keyword evidence="1" id="KW-0472">Membrane</keyword>
<feature type="transmembrane region" description="Helical" evidence="1">
    <location>
        <begin position="119"/>
        <end position="139"/>
    </location>
</feature>
<dbReference type="Proteomes" id="UP000001879">
    <property type="component" value="Chromosome"/>
</dbReference>